<dbReference type="SUPFAM" id="SSF55486">
    <property type="entry name" value="Metalloproteases ('zincins'), catalytic domain"/>
    <property type="match status" value="1"/>
</dbReference>
<dbReference type="Proteomes" id="UP001500843">
    <property type="component" value="Unassembled WGS sequence"/>
</dbReference>
<feature type="compositionally biased region" description="Gly residues" evidence="1">
    <location>
        <begin position="25"/>
        <end position="36"/>
    </location>
</feature>
<proteinExistence type="predicted"/>
<dbReference type="InterPro" id="IPR022603">
    <property type="entry name" value="DUF3152"/>
</dbReference>
<gene>
    <name evidence="3" type="ORF">GCM10023198_53640</name>
</gene>
<organism evidence="3 4">
    <name type="scientific">Promicromonospora umidemergens</name>
    <dbReference type="NCBI Taxonomy" id="629679"/>
    <lineage>
        <taxon>Bacteria</taxon>
        <taxon>Bacillati</taxon>
        <taxon>Actinomycetota</taxon>
        <taxon>Actinomycetes</taxon>
        <taxon>Micrococcales</taxon>
        <taxon>Promicromonosporaceae</taxon>
        <taxon>Promicromonospora</taxon>
    </lineage>
</organism>
<protein>
    <recommendedName>
        <fullName evidence="2">DUF3152 domain-containing protein</fullName>
    </recommendedName>
</protein>
<sequence>MRGTMVGVSSPSFHRRTGRHATGGVPVGLGAEGVGAGRPAARSVKRRPAQNPRRSMIALSLCLAAGLGGGMAATMSTEPDASAAVVAGAVEDSLGVEAGDAVRSAYEAARSGDRTSPPAQALSSEATSEAASEADVASGTGPGVGAAGAEGLPEPAASGLPAPVASAPAGGSSPERSAPPSPGPSPSPSAGPTPEPGSGLIGSRFDVEQKLSGKLVVASGSRRAPADGKVWRVQITVEKGLPVDPEVFAESVLATLNDPRGWNAADGSTFAWTDSERYDARVVLASPDTTDELCLPLDTIGELSCGIEETAVLNFKRWATGSQAWESTSRYRQYLVNHEVGHVIGYRHDLCAGEGKHATIMVQQTTTTSGCIPEPWPVPDAG</sequence>
<evidence type="ECO:0000259" key="2">
    <source>
        <dbReference type="Pfam" id="PF11350"/>
    </source>
</evidence>
<reference evidence="4" key="1">
    <citation type="journal article" date="2019" name="Int. J. Syst. Evol. Microbiol.">
        <title>The Global Catalogue of Microorganisms (GCM) 10K type strain sequencing project: providing services to taxonomists for standard genome sequencing and annotation.</title>
        <authorList>
            <consortium name="The Broad Institute Genomics Platform"/>
            <consortium name="The Broad Institute Genome Sequencing Center for Infectious Disease"/>
            <person name="Wu L."/>
            <person name="Ma J."/>
        </authorList>
    </citation>
    <scope>NUCLEOTIDE SEQUENCE [LARGE SCALE GENOMIC DNA]</scope>
    <source>
        <strain evidence="4">JCM 17975</strain>
    </source>
</reference>
<dbReference type="EMBL" id="BAABHM010000035">
    <property type="protein sequence ID" value="GAA4722371.1"/>
    <property type="molecule type" value="Genomic_DNA"/>
</dbReference>
<evidence type="ECO:0000313" key="4">
    <source>
        <dbReference type="Proteomes" id="UP001500843"/>
    </source>
</evidence>
<feature type="compositionally biased region" description="Low complexity" evidence="1">
    <location>
        <begin position="149"/>
        <end position="176"/>
    </location>
</feature>
<feature type="domain" description="DUF3152" evidence="2">
    <location>
        <begin position="216"/>
        <end position="369"/>
    </location>
</feature>
<feature type="compositionally biased region" description="Pro residues" evidence="1">
    <location>
        <begin position="177"/>
        <end position="195"/>
    </location>
</feature>
<comment type="caution">
    <text evidence="3">The sequence shown here is derived from an EMBL/GenBank/DDBJ whole genome shotgun (WGS) entry which is preliminary data.</text>
</comment>
<name>A0ABP8YAF7_9MICO</name>
<feature type="compositionally biased region" description="Low complexity" evidence="1">
    <location>
        <begin position="119"/>
        <end position="139"/>
    </location>
</feature>
<keyword evidence="4" id="KW-1185">Reference proteome</keyword>
<evidence type="ECO:0000313" key="3">
    <source>
        <dbReference type="EMBL" id="GAA4722371.1"/>
    </source>
</evidence>
<evidence type="ECO:0000256" key="1">
    <source>
        <dbReference type="SAM" id="MobiDB-lite"/>
    </source>
</evidence>
<feature type="region of interest" description="Disordered" evidence="1">
    <location>
        <begin position="1"/>
        <end position="52"/>
    </location>
</feature>
<accession>A0ABP8YAF7</accession>
<dbReference type="Pfam" id="PF11350">
    <property type="entry name" value="DUF3152"/>
    <property type="match status" value="1"/>
</dbReference>
<feature type="region of interest" description="Disordered" evidence="1">
    <location>
        <begin position="107"/>
        <end position="202"/>
    </location>
</feature>